<keyword evidence="1" id="KW-1185">Reference proteome</keyword>
<protein>
    <submittedName>
        <fullName evidence="2">Uncharacterized protein LOC113470159</fullName>
    </submittedName>
</protein>
<name>A0A3Q0J6X0_DIACI</name>
<dbReference type="RefSeq" id="XP_026684191.1">
    <property type="nucleotide sequence ID" value="XM_026828390.1"/>
</dbReference>
<dbReference type="PANTHER" id="PTHR39953:SF1">
    <property type="entry name" value="RE54151P"/>
    <property type="match status" value="1"/>
</dbReference>
<evidence type="ECO:0000313" key="2">
    <source>
        <dbReference type="RefSeq" id="XP_026684191.1"/>
    </source>
</evidence>
<dbReference type="GeneID" id="113470159"/>
<evidence type="ECO:0000313" key="1">
    <source>
        <dbReference type="Proteomes" id="UP000079169"/>
    </source>
</evidence>
<reference evidence="2" key="1">
    <citation type="submission" date="2025-08" db="UniProtKB">
        <authorList>
            <consortium name="RefSeq"/>
        </authorList>
    </citation>
    <scope>IDENTIFICATION</scope>
</reference>
<sequence>MDFALNKADSRNLPKVDMVTVLEFFKTNSNFFLSELRGIKAQRSTRDNYGDVAIGRVEVGRNQSHCIVRGEVTPEHKVNLSAYKVSITLNEVQDVIEEAKCCGCKGAASGCKHII</sequence>
<organism evidence="1 2">
    <name type="scientific">Diaphorina citri</name>
    <name type="common">Asian citrus psyllid</name>
    <dbReference type="NCBI Taxonomy" id="121845"/>
    <lineage>
        <taxon>Eukaryota</taxon>
        <taxon>Metazoa</taxon>
        <taxon>Ecdysozoa</taxon>
        <taxon>Arthropoda</taxon>
        <taxon>Hexapoda</taxon>
        <taxon>Insecta</taxon>
        <taxon>Pterygota</taxon>
        <taxon>Neoptera</taxon>
        <taxon>Paraneoptera</taxon>
        <taxon>Hemiptera</taxon>
        <taxon>Sternorrhyncha</taxon>
        <taxon>Psylloidea</taxon>
        <taxon>Psyllidae</taxon>
        <taxon>Diaphorininae</taxon>
        <taxon>Diaphorina</taxon>
    </lineage>
</organism>
<dbReference type="AlphaFoldDB" id="A0A3Q0J6X0"/>
<gene>
    <name evidence="2" type="primary">LOC113470159</name>
</gene>
<dbReference type="PANTHER" id="PTHR39953">
    <property type="entry name" value="RE54151P"/>
    <property type="match status" value="1"/>
</dbReference>
<dbReference type="PaxDb" id="121845-A0A3Q0J6X0"/>
<proteinExistence type="predicted"/>
<dbReference type="KEGG" id="dci:113470159"/>
<accession>A0A3Q0J6X0</accession>
<dbReference type="Proteomes" id="UP000079169">
    <property type="component" value="Unplaced"/>
</dbReference>